<comment type="caution">
    <text evidence="7">The sequence shown here is derived from an EMBL/GenBank/DDBJ whole genome shotgun (WGS) entry which is preliminary data.</text>
</comment>
<protein>
    <recommendedName>
        <fullName evidence="6">Peptidase S54 rhomboid domain-containing protein</fullName>
    </recommendedName>
</protein>
<dbReference type="GO" id="GO:0016020">
    <property type="term" value="C:membrane"/>
    <property type="evidence" value="ECO:0007669"/>
    <property type="project" value="UniProtKB-SubCell"/>
</dbReference>
<evidence type="ECO:0000256" key="4">
    <source>
        <dbReference type="ARBA" id="ARBA00023136"/>
    </source>
</evidence>
<organism evidence="7 8">
    <name type="scientific">Engystomops pustulosus</name>
    <name type="common">Tungara frog</name>
    <name type="synonym">Physalaemus pustulosus</name>
    <dbReference type="NCBI Taxonomy" id="76066"/>
    <lineage>
        <taxon>Eukaryota</taxon>
        <taxon>Metazoa</taxon>
        <taxon>Chordata</taxon>
        <taxon>Craniata</taxon>
        <taxon>Vertebrata</taxon>
        <taxon>Euteleostomi</taxon>
        <taxon>Amphibia</taxon>
        <taxon>Batrachia</taxon>
        <taxon>Anura</taxon>
        <taxon>Neobatrachia</taxon>
        <taxon>Hyloidea</taxon>
        <taxon>Leptodactylidae</taxon>
        <taxon>Leiuperinae</taxon>
        <taxon>Engystomops</taxon>
    </lineage>
</organism>
<feature type="transmembrane region" description="Helical" evidence="5">
    <location>
        <begin position="48"/>
        <end position="70"/>
    </location>
</feature>
<dbReference type="InterPro" id="IPR022764">
    <property type="entry name" value="Peptidase_S54_rhomboid_dom"/>
</dbReference>
<gene>
    <name evidence="7" type="ORF">GDO81_002010</name>
</gene>
<dbReference type="Gene3D" id="1.20.1540.10">
    <property type="entry name" value="Rhomboid-like"/>
    <property type="match status" value="1"/>
</dbReference>
<dbReference type="PANTHER" id="PTHR43066">
    <property type="entry name" value="RHOMBOID-RELATED PROTEIN"/>
    <property type="match status" value="1"/>
</dbReference>
<evidence type="ECO:0000259" key="6">
    <source>
        <dbReference type="Pfam" id="PF01694"/>
    </source>
</evidence>
<proteinExistence type="predicted"/>
<evidence type="ECO:0000256" key="3">
    <source>
        <dbReference type="ARBA" id="ARBA00022989"/>
    </source>
</evidence>
<evidence type="ECO:0000313" key="7">
    <source>
        <dbReference type="EMBL" id="KAG8596690.1"/>
    </source>
</evidence>
<feature type="domain" description="Peptidase S54 rhomboid" evidence="6">
    <location>
        <begin position="46"/>
        <end position="177"/>
    </location>
</feature>
<name>A0AAV7DGR0_ENGPU</name>
<comment type="subcellular location">
    <subcellularLocation>
        <location evidence="1">Membrane</location>
        <topology evidence="1">Multi-pass membrane protein</topology>
    </subcellularLocation>
</comment>
<evidence type="ECO:0000313" key="8">
    <source>
        <dbReference type="Proteomes" id="UP000824782"/>
    </source>
</evidence>
<dbReference type="EMBL" id="WNYA01000001">
    <property type="protein sequence ID" value="KAG8596689.1"/>
    <property type="molecule type" value="Genomic_DNA"/>
</dbReference>
<keyword evidence="2 5" id="KW-0812">Transmembrane</keyword>
<dbReference type="InterPro" id="IPR035952">
    <property type="entry name" value="Rhomboid-like_sf"/>
</dbReference>
<feature type="transmembrane region" description="Helical" evidence="5">
    <location>
        <begin position="138"/>
        <end position="155"/>
    </location>
</feature>
<feature type="transmembrane region" description="Helical" evidence="5">
    <location>
        <begin position="12"/>
        <end position="36"/>
    </location>
</feature>
<accession>A0AAV7DGR0</accession>
<evidence type="ECO:0000256" key="1">
    <source>
        <dbReference type="ARBA" id="ARBA00004141"/>
    </source>
</evidence>
<keyword evidence="4 5" id="KW-0472">Membrane</keyword>
<feature type="transmembrane region" description="Helical" evidence="5">
    <location>
        <begin position="161"/>
        <end position="181"/>
    </location>
</feature>
<dbReference type="Pfam" id="PF01694">
    <property type="entry name" value="Rhomboid"/>
    <property type="match status" value="1"/>
</dbReference>
<feature type="transmembrane region" description="Helical" evidence="5">
    <location>
        <begin position="82"/>
        <end position="102"/>
    </location>
</feature>
<evidence type="ECO:0000256" key="5">
    <source>
        <dbReference type="SAM" id="Phobius"/>
    </source>
</evidence>
<reference evidence="7" key="1">
    <citation type="thesis" date="2020" institute="ProQuest LLC" country="789 East Eisenhower Parkway, Ann Arbor, MI, USA">
        <title>Comparative Genomics and Chromosome Evolution.</title>
        <authorList>
            <person name="Mudd A.B."/>
        </authorList>
    </citation>
    <scope>NUCLEOTIDE SEQUENCE</scope>
    <source>
        <strain evidence="7">237g6f4</strain>
        <tissue evidence="7">Blood</tissue>
    </source>
</reference>
<keyword evidence="3 5" id="KW-1133">Transmembrane helix</keyword>
<dbReference type="PANTHER" id="PTHR43066:SF16">
    <property type="entry name" value="RHOMBOID DOMAIN-CONTAINING PROTEIN 3"/>
    <property type="match status" value="1"/>
</dbReference>
<dbReference type="GO" id="GO:0004252">
    <property type="term" value="F:serine-type endopeptidase activity"/>
    <property type="evidence" value="ECO:0007669"/>
    <property type="project" value="InterPro"/>
</dbReference>
<feature type="transmembrane region" description="Helical" evidence="5">
    <location>
        <begin position="108"/>
        <end position="126"/>
    </location>
</feature>
<keyword evidence="8" id="KW-1185">Reference proteome</keyword>
<dbReference type="Proteomes" id="UP000824782">
    <property type="component" value="Unassembled WGS sequence"/>
</dbReference>
<sequence>MQRLLRTGPTLGCLLLMFSMVLARIILSCSDLVLQLDSLEDVWDGHRLFTHVLCATDIHLLLLSLFLFPLLFWRMEEQLGTLYFLQLSTLCTLSSAILYLLISSFLPLPPVPASGYLATQLALLIAKHKAFIWRLSKKWSFMLPYGILIITQFIFPESPLLFHICGVISGLAVRAGLLHHFELSVLRRQALDSTHLCSCLGSFNLARFIPAQAESTLLHDINSTAQERLPFTYIDAYESVLSSDFPIGGTAMHNSNVTNLRESPVWLGDPISLEDEMLEAGILASLREYEEQEKRKQETTLNKSSVSALR</sequence>
<dbReference type="EMBL" id="WNYA01000001">
    <property type="protein sequence ID" value="KAG8596690.1"/>
    <property type="molecule type" value="Genomic_DNA"/>
</dbReference>
<dbReference type="AlphaFoldDB" id="A0AAV7DGR0"/>
<evidence type="ECO:0000256" key="2">
    <source>
        <dbReference type="ARBA" id="ARBA00022692"/>
    </source>
</evidence>
<dbReference type="SUPFAM" id="SSF144091">
    <property type="entry name" value="Rhomboid-like"/>
    <property type="match status" value="1"/>
</dbReference>